<evidence type="ECO:0000313" key="5">
    <source>
        <dbReference type="Proteomes" id="UP001465426"/>
    </source>
</evidence>
<keyword evidence="5" id="KW-1185">Reference proteome</keyword>
<dbReference type="SUPFAM" id="SSF53613">
    <property type="entry name" value="Ribokinase-like"/>
    <property type="match status" value="1"/>
</dbReference>
<feature type="domain" description="Carbohydrate kinase PfkB" evidence="3">
    <location>
        <begin position="22"/>
        <end position="308"/>
    </location>
</feature>
<dbReference type="PANTHER" id="PTHR10584">
    <property type="entry name" value="SUGAR KINASE"/>
    <property type="match status" value="1"/>
</dbReference>
<protein>
    <submittedName>
        <fullName evidence="4">Carbohydrate kinase family protein</fullName>
    </submittedName>
</protein>
<reference evidence="4 5" key="1">
    <citation type="submission" date="2024-03" db="EMBL/GenBank/DDBJ databases">
        <title>Human intestinal bacterial collection.</title>
        <authorList>
            <person name="Pauvert C."/>
            <person name="Hitch T.C.A."/>
            <person name="Clavel T."/>
        </authorList>
    </citation>
    <scope>NUCLEOTIDE SEQUENCE [LARGE SCALE GENOMIC DNA]</scope>
    <source>
        <strain evidence="4 5">CLA-SR-H024</strain>
    </source>
</reference>
<keyword evidence="2 4" id="KW-0418">Kinase</keyword>
<dbReference type="InterPro" id="IPR029056">
    <property type="entry name" value="Ribokinase-like"/>
</dbReference>
<gene>
    <name evidence="4" type="ORF">WMO63_12210</name>
</gene>
<dbReference type="PANTHER" id="PTHR10584:SF166">
    <property type="entry name" value="RIBOKINASE"/>
    <property type="match status" value="1"/>
</dbReference>
<accession>A0ABV1F0T2</accession>
<dbReference type="RefSeq" id="WP_031537971.1">
    <property type="nucleotide sequence ID" value="NZ_JBBMFN010000027.1"/>
</dbReference>
<dbReference type="InterPro" id="IPR011611">
    <property type="entry name" value="PfkB_dom"/>
</dbReference>
<evidence type="ECO:0000256" key="2">
    <source>
        <dbReference type="ARBA" id="ARBA00022777"/>
    </source>
</evidence>
<evidence type="ECO:0000313" key="4">
    <source>
        <dbReference type="EMBL" id="MEQ2466430.1"/>
    </source>
</evidence>
<name>A0ABV1F0T2_9BACI</name>
<proteinExistence type="predicted"/>
<dbReference type="GO" id="GO:0016301">
    <property type="term" value="F:kinase activity"/>
    <property type="evidence" value="ECO:0007669"/>
    <property type="project" value="UniProtKB-KW"/>
</dbReference>
<sequence>MKEGITIAGTIAVDEIKKIEKYPNQSELTTIKSVMRSIGGAVSNCAVSLARIDGELPIDTLAMIGEDERGDYLKERLSHYKNIDSSQVKVLGDTPFTDVYQDATSRTFFTYKGNGLYFDESKIDYQQLRTKIFHLAYILLLDGLDKEDKEYGTKTAKVLRNVQKLGIKTSIDIVSENSDRYQKLVPPCLKFTNYCIINELEAGNSVGIALRNGDGKLIEHNIRKVLYRLKKLGVKDWVVIHTPEGSFGFDGKEIHSIPSLLIDNSSIKGTVGAGDAYVSGVLYGALKAFSLWEAMQLGTAAAASSLFEADGTSGVKAYDELVKMYQEYPKRNKVEI</sequence>
<evidence type="ECO:0000259" key="3">
    <source>
        <dbReference type="Pfam" id="PF00294"/>
    </source>
</evidence>
<keyword evidence="1" id="KW-0808">Transferase</keyword>
<dbReference type="Pfam" id="PF00294">
    <property type="entry name" value="PfkB"/>
    <property type="match status" value="1"/>
</dbReference>
<evidence type="ECO:0000256" key="1">
    <source>
        <dbReference type="ARBA" id="ARBA00022679"/>
    </source>
</evidence>
<dbReference type="EMBL" id="JBBMFN010000027">
    <property type="protein sequence ID" value="MEQ2466430.1"/>
    <property type="molecule type" value="Genomic_DNA"/>
</dbReference>
<dbReference type="Proteomes" id="UP001465426">
    <property type="component" value="Unassembled WGS sequence"/>
</dbReference>
<comment type="caution">
    <text evidence="4">The sequence shown here is derived from an EMBL/GenBank/DDBJ whole genome shotgun (WGS) entry which is preliminary data.</text>
</comment>
<organism evidence="4 5">
    <name type="scientific">Niallia hominis</name>
    <dbReference type="NCBI Taxonomy" id="3133173"/>
    <lineage>
        <taxon>Bacteria</taxon>
        <taxon>Bacillati</taxon>
        <taxon>Bacillota</taxon>
        <taxon>Bacilli</taxon>
        <taxon>Bacillales</taxon>
        <taxon>Bacillaceae</taxon>
        <taxon>Niallia</taxon>
    </lineage>
</organism>
<dbReference type="Gene3D" id="3.40.1190.20">
    <property type="match status" value="1"/>
</dbReference>